<reference evidence="3" key="1">
    <citation type="submission" date="2003-08" db="EMBL/GenBank/DDBJ databases">
        <authorList>
            <person name="Birren B."/>
            <person name="Nusbaum C."/>
            <person name="Abebe A."/>
            <person name="Abouelleil A."/>
            <person name="Adekoya E."/>
            <person name="Ait-zahra M."/>
            <person name="Allen N."/>
            <person name="Allen T."/>
            <person name="An P."/>
            <person name="Anderson M."/>
            <person name="Anderson S."/>
            <person name="Arachchi H."/>
            <person name="Armbruster J."/>
            <person name="Bachantsang P."/>
            <person name="Baldwin J."/>
            <person name="Barry A."/>
            <person name="Bayul T."/>
            <person name="Blitshsteyn B."/>
            <person name="Bloom T."/>
            <person name="Blye J."/>
            <person name="Boguslavskiy L."/>
            <person name="Borowsky M."/>
            <person name="Boukhgalter B."/>
            <person name="Brunache A."/>
            <person name="Butler J."/>
            <person name="Calixte N."/>
            <person name="Calvo S."/>
            <person name="Camarata J."/>
            <person name="Campo K."/>
            <person name="Chang J."/>
            <person name="Cheshatsang Y."/>
            <person name="Citroen M."/>
            <person name="Collymore A."/>
            <person name="Considine T."/>
            <person name="Cook A."/>
            <person name="Cooke P."/>
            <person name="Corum B."/>
            <person name="Cuomo C."/>
            <person name="David R."/>
            <person name="Dawoe T."/>
            <person name="Degray S."/>
            <person name="Dodge S."/>
            <person name="Dooley K."/>
            <person name="Dorje P."/>
            <person name="Dorjee K."/>
            <person name="Dorris L."/>
            <person name="Duffey N."/>
            <person name="Dupes A."/>
            <person name="Elkins T."/>
            <person name="Engels R."/>
            <person name="Erickson J."/>
            <person name="Farina A."/>
            <person name="Faro S."/>
            <person name="Ferreira P."/>
            <person name="Fischer H."/>
            <person name="Fitzgerald M."/>
            <person name="Foley K."/>
            <person name="Gage D."/>
            <person name="Galagan J."/>
            <person name="Gearin G."/>
            <person name="Gnerre S."/>
            <person name="Gnirke A."/>
            <person name="Goyette A."/>
            <person name="Graham J."/>
            <person name="Grandbois E."/>
            <person name="Gyaltsen K."/>
            <person name="Hafez N."/>
            <person name="Hagopian D."/>
            <person name="Hagos B."/>
            <person name="Hall J."/>
            <person name="Hatcher B."/>
            <person name="Heller A."/>
            <person name="Higgins H."/>
            <person name="Honan T."/>
            <person name="Horn A."/>
            <person name="Houde N."/>
            <person name="Hughes L."/>
            <person name="Hulme W."/>
            <person name="Husby E."/>
            <person name="Iliev I."/>
            <person name="Jaffe D."/>
            <person name="Jones C."/>
            <person name="Kamal M."/>
            <person name="Kamat A."/>
            <person name="Kamvysselis M."/>
            <person name="Karlsson E."/>
            <person name="Kells C."/>
            <person name="Kieu A."/>
            <person name="Kisner P."/>
            <person name="Kodira C."/>
            <person name="Kulbokas E."/>
            <person name="Labutti K."/>
            <person name="Lama D."/>
            <person name="Landers T."/>
            <person name="Leger J."/>
            <person name="Levine S."/>
            <person name="Lewis D."/>
            <person name="Lewis T."/>
            <person name="Lindblad-toh K."/>
            <person name="Liu X."/>
            <person name="Lokyitsang T."/>
            <person name="Lokyitsang Y."/>
            <person name="Lucien O."/>
            <person name="Lui A."/>
            <person name="Ma L.J."/>
            <person name="Mabbitt R."/>
            <person name="Macdonald J."/>
            <person name="Maclean C."/>
            <person name="Major J."/>
            <person name="Manning J."/>
            <person name="Marabella R."/>
            <person name="Maru K."/>
            <person name="Matthews C."/>
            <person name="Mauceli E."/>
            <person name="Mccarthy M."/>
            <person name="Mcdonough S."/>
            <person name="Mcghee T."/>
            <person name="Meldrim J."/>
            <person name="Meneus L."/>
            <person name="Mesirov J."/>
            <person name="Mihalev A."/>
            <person name="Mihova T."/>
            <person name="Mikkelsen T."/>
            <person name="Mlenga V."/>
            <person name="Moru K."/>
            <person name="Mozes J."/>
            <person name="Mulrain L."/>
            <person name="Munson G."/>
            <person name="Naylor J."/>
            <person name="Newes C."/>
            <person name="Nguyen C."/>
            <person name="Nguyen N."/>
            <person name="Nguyen T."/>
            <person name="Nicol R."/>
            <person name="Nielsen C."/>
            <person name="Nizzari M."/>
            <person name="Norbu C."/>
            <person name="Norbu N."/>
            <person name="O'donnell P."/>
            <person name="Okoawo O."/>
            <person name="O'leary S."/>
            <person name="Omotosho B."/>
            <person name="O'neill K."/>
            <person name="Osman S."/>
            <person name="Parker S."/>
            <person name="Perrin D."/>
            <person name="Phunkhang P."/>
            <person name="Piqani B."/>
            <person name="Purcell S."/>
            <person name="Rachupka T."/>
            <person name="Ramasamy U."/>
            <person name="Rameau R."/>
            <person name="Ray V."/>
            <person name="Raymond C."/>
            <person name="Retta R."/>
            <person name="Richardson S."/>
            <person name="Rise C."/>
            <person name="Rodriguez J."/>
            <person name="Rogers J."/>
            <person name="Rogov P."/>
            <person name="Rutman M."/>
            <person name="Schupbach R."/>
            <person name="Seaman C."/>
            <person name="Settipalli S."/>
            <person name="Sharpe T."/>
            <person name="Sheridan J."/>
            <person name="Sherpa N."/>
            <person name="Shi J."/>
            <person name="Smirnov S."/>
            <person name="Smith C."/>
            <person name="Sougnez C."/>
            <person name="Spencer B."/>
            <person name="Stalker J."/>
            <person name="Stange-thomann N."/>
            <person name="Stavropoulos S."/>
            <person name="Stetson K."/>
            <person name="Stone C."/>
            <person name="Stone S."/>
            <person name="Stubbs M."/>
            <person name="Talamas J."/>
            <person name="Tchuinga P."/>
            <person name="Tenzing P."/>
            <person name="Tesfaye S."/>
            <person name="Theodore J."/>
            <person name="Thoulutsang Y."/>
            <person name="Topham K."/>
            <person name="Towey S."/>
            <person name="Tsamla T."/>
            <person name="Tsomo N."/>
            <person name="Vallee D."/>
            <person name="Vassiliev H."/>
            <person name="Venkataraman V."/>
            <person name="Vinson J."/>
            <person name="Vo A."/>
            <person name="Wade C."/>
            <person name="Wang S."/>
            <person name="Wangchuk T."/>
            <person name="Wangdi T."/>
            <person name="Whittaker C."/>
            <person name="Wilkinson J."/>
            <person name="Wu Y."/>
            <person name="Wyman D."/>
            <person name="Yadav S."/>
            <person name="Yang S."/>
            <person name="Yang X."/>
            <person name="Yeager S."/>
            <person name="Yee E."/>
            <person name="Young G."/>
            <person name="Zainoun J."/>
            <person name="Zembeck L."/>
            <person name="Zimmer A."/>
            <person name="Zody M."/>
            <person name="Lander E."/>
        </authorList>
    </citation>
    <scope>NUCLEOTIDE SEQUENCE [LARGE SCALE GENOMIC DNA]</scope>
</reference>
<dbReference type="Pfam" id="PF00069">
    <property type="entry name" value="Pkinase"/>
    <property type="match status" value="2"/>
</dbReference>
<reference evidence="2" key="3">
    <citation type="submission" date="2025-09" db="UniProtKB">
        <authorList>
            <consortium name="Ensembl"/>
        </authorList>
    </citation>
    <scope>IDENTIFICATION</scope>
</reference>
<name>H2Y4U8_CIOSA</name>
<dbReference type="PROSITE" id="PS50011">
    <property type="entry name" value="PROTEIN_KINASE_DOM"/>
    <property type="match status" value="1"/>
</dbReference>
<dbReference type="Proteomes" id="UP000007875">
    <property type="component" value="Unassembled WGS sequence"/>
</dbReference>
<sequence>KEYAVKIIFKNKRDCEEEVHILLRYGQHPNIITLKDVFDDGQHVFLVTELMKGGELLDKILRQKFFTEKEASAVLKTVTKVTGNPDSLRVCDFGFAKQLRHDNGLLMTPCYTANFVAPEVLKKKGYDEACDIWSLGVLLYTMLAGYTPFANGPDDTPTDILKRIETGKFNMSGGNWKSVSDIAKDLVRRMLHVDPNRRLSAPQVLMHPFIARPDQLPEFHLNQSKDYKFVKGAMSAMFSAARSHKPLNLNPVGTSLLA</sequence>
<dbReference type="Gene3D" id="3.30.200.20">
    <property type="entry name" value="Phosphorylase Kinase, domain 1"/>
    <property type="match status" value="1"/>
</dbReference>
<feature type="domain" description="Protein kinase" evidence="1">
    <location>
        <begin position="1"/>
        <end position="210"/>
    </location>
</feature>
<dbReference type="GO" id="GO:0005524">
    <property type="term" value="F:ATP binding"/>
    <property type="evidence" value="ECO:0007669"/>
    <property type="project" value="InterPro"/>
</dbReference>
<organism evidence="2 3">
    <name type="scientific">Ciona savignyi</name>
    <name type="common">Pacific transparent sea squirt</name>
    <dbReference type="NCBI Taxonomy" id="51511"/>
    <lineage>
        <taxon>Eukaryota</taxon>
        <taxon>Metazoa</taxon>
        <taxon>Chordata</taxon>
        <taxon>Tunicata</taxon>
        <taxon>Ascidiacea</taxon>
        <taxon>Phlebobranchia</taxon>
        <taxon>Cionidae</taxon>
        <taxon>Ciona</taxon>
    </lineage>
</organism>
<dbReference type="InterPro" id="IPR011009">
    <property type="entry name" value="Kinase-like_dom_sf"/>
</dbReference>
<evidence type="ECO:0000313" key="3">
    <source>
        <dbReference type="Proteomes" id="UP000007875"/>
    </source>
</evidence>
<evidence type="ECO:0000313" key="2">
    <source>
        <dbReference type="Ensembl" id="ENSCSAVP00000000346.1"/>
    </source>
</evidence>
<dbReference type="GO" id="GO:0004672">
    <property type="term" value="F:protein kinase activity"/>
    <property type="evidence" value="ECO:0007669"/>
    <property type="project" value="InterPro"/>
</dbReference>
<accession>H2Y4U8</accession>
<dbReference type="GeneTree" id="ENSGT00940000169049"/>
<evidence type="ECO:0000259" key="1">
    <source>
        <dbReference type="PROSITE" id="PS50011"/>
    </source>
</evidence>
<dbReference type="InterPro" id="IPR000719">
    <property type="entry name" value="Prot_kinase_dom"/>
</dbReference>
<dbReference type="PANTHER" id="PTHR24347">
    <property type="entry name" value="SERINE/THREONINE-PROTEIN KINASE"/>
    <property type="match status" value="1"/>
</dbReference>
<dbReference type="SUPFAM" id="SSF56112">
    <property type="entry name" value="Protein kinase-like (PK-like)"/>
    <property type="match status" value="1"/>
</dbReference>
<protein>
    <recommendedName>
        <fullName evidence="1">Protein kinase domain-containing protein</fullName>
    </recommendedName>
</protein>
<reference evidence="2" key="2">
    <citation type="submission" date="2025-08" db="UniProtKB">
        <authorList>
            <consortium name="Ensembl"/>
        </authorList>
    </citation>
    <scope>IDENTIFICATION</scope>
</reference>
<dbReference type="AlphaFoldDB" id="H2Y4U8"/>
<proteinExistence type="predicted"/>
<dbReference type="Ensembl" id="ENSCSAVT00000000349.1">
    <property type="protein sequence ID" value="ENSCSAVP00000000346.1"/>
    <property type="gene ID" value="ENSCSAVG00000000192.1"/>
</dbReference>
<dbReference type="Gene3D" id="1.10.510.10">
    <property type="entry name" value="Transferase(Phosphotransferase) domain 1"/>
    <property type="match status" value="1"/>
</dbReference>
<keyword evidence="3" id="KW-1185">Reference proteome</keyword>